<dbReference type="Proteomes" id="UP000017170">
    <property type="component" value="Unassembled WGS sequence"/>
</dbReference>
<organism evidence="1 2">
    <name type="scientific">Alkalihalophilus marmarensis DSM 21297</name>
    <dbReference type="NCBI Taxonomy" id="1188261"/>
    <lineage>
        <taxon>Bacteria</taxon>
        <taxon>Bacillati</taxon>
        <taxon>Bacillota</taxon>
        <taxon>Bacilli</taxon>
        <taxon>Bacillales</taxon>
        <taxon>Bacillaceae</taxon>
        <taxon>Alkalihalophilus</taxon>
    </lineage>
</organism>
<dbReference type="Pfam" id="PF23857">
    <property type="entry name" value="Phage_TAC_19"/>
    <property type="match status" value="1"/>
</dbReference>
<evidence type="ECO:0000313" key="1">
    <source>
        <dbReference type="EMBL" id="ERN54324.1"/>
    </source>
</evidence>
<comment type="caution">
    <text evidence="1">The sequence shown here is derived from an EMBL/GenBank/DDBJ whole genome shotgun (WGS) entry which is preliminary data.</text>
</comment>
<accession>U6SRL9</accession>
<gene>
    <name evidence="1" type="ORF">A33I_07860</name>
</gene>
<dbReference type="EMBL" id="ATAE01000008">
    <property type="protein sequence ID" value="ERN54324.1"/>
    <property type="molecule type" value="Genomic_DNA"/>
</dbReference>
<reference evidence="1 2" key="1">
    <citation type="journal article" date="2013" name="Genome Announc.">
        <title>Genome Sequence of the Extreme Obligate Alkaliphile Bacillus marmarensis Strain DSM 21297.</title>
        <authorList>
            <person name="Wernick D.G."/>
            <person name="Choi K.Y."/>
            <person name="Tat C.A."/>
            <person name="Lafontaine Rivera J.G."/>
            <person name="Liao J.C."/>
        </authorList>
    </citation>
    <scope>NUCLEOTIDE SEQUENCE [LARGE SCALE GENOMIC DNA]</scope>
    <source>
        <strain evidence="1 2">DSM 21297</strain>
    </source>
</reference>
<evidence type="ECO:0000313" key="2">
    <source>
        <dbReference type="Proteomes" id="UP000017170"/>
    </source>
</evidence>
<dbReference type="RefSeq" id="WP_022627294.1">
    <property type="nucleotide sequence ID" value="NZ_ATAE01000008.1"/>
</dbReference>
<proteinExistence type="predicted"/>
<keyword evidence="2" id="KW-1185">Reference proteome</keyword>
<sequence length="125" mass="14369">MLKLTLKFPKKDENGNVLIGKGGMPTFEKKTYANAFFGMGAYKRTLEIQQTVEDVMDGELTDEYLQYICEMYNHQFTIQDLYEGLPLDEFFKVFQGTVNTVINKTFGLDKNSDAELGNEKKTEKK</sequence>
<name>U6SRL9_9BACI</name>
<dbReference type="AlphaFoldDB" id="U6SRL9"/>
<dbReference type="NCBIfam" id="NF047360">
    <property type="entry name" value="tail_chap_PVL"/>
    <property type="match status" value="1"/>
</dbReference>
<evidence type="ECO:0008006" key="3">
    <source>
        <dbReference type="Google" id="ProtNLM"/>
    </source>
</evidence>
<dbReference type="PATRIC" id="fig|1188261.3.peg.963"/>
<protein>
    <recommendedName>
        <fullName evidence="3">Phage tail assembly chaperone protein, TAC</fullName>
    </recommendedName>
</protein>
<dbReference type="InterPro" id="IPR057006">
    <property type="entry name" value="Phage_TAC_19"/>
</dbReference>